<dbReference type="HOGENOM" id="CLU_2741319_0_0_1"/>
<dbReference type="EMBL" id="KI281464">
    <property type="protein sequence ID" value="ESA15953.1"/>
    <property type="molecule type" value="Genomic_DNA"/>
</dbReference>
<evidence type="ECO:0000313" key="1">
    <source>
        <dbReference type="EMBL" id="ESA15953.1"/>
    </source>
</evidence>
<dbReference type="AlphaFoldDB" id="U9UBJ8"/>
<gene>
    <name evidence="1" type="ORF">GLOINDRAFT_345838</name>
</gene>
<reference evidence="1" key="1">
    <citation type="submission" date="2013-07" db="EMBL/GenBank/DDBJ databases">
        <title>The genome of an arbuscular mycorrhizal fungus provides insights into the evolution of the oldest plant symbiosis.</title>
        <authorList>
            <consortium name="DOE Joint Genome Institute"/>
            <person name="Tisserant E."/>
            <person name="Malbreil M."/>
            <person name="Kuo A."/>
            <person name="Kohler A."/>
            <person name="Symeonidi A."/>
            <person name="Balestrini R."/>
            <person name="Charron P."/>
            <person name="Duensing N."/>
            <person name="Frei-dit-Frey N."/>
            <person name="Gianinazzi-Pearson V."/>
            <person name="Gilbert B."/>
            <person name="Handa Y."/>
            <person name="Hijri M."/>
            <person name="Kaul R."/>
            <person name="Kawaguchi M."/>
            <person name="Krajinski F."/>
            <person name="Lammers P."/>
            <person name="Lapierre D."/>
            <person name="Masclaux F.G."/>
            <person name="Murat C."/>
            <person name="Morin E."/>
            <person name="Ndikumana S."/>
            <person name="Pagni M."/>
            <person name="Petitpierre D."/>
            <person name="Requena N."/>
            <person name="Rosikiewicz P."/>
            <person name="Riley R."/>
            <person name="Saito K."/>
            <person name="San Clemente H."/>
            <person name="Shapiro H."/>
            <person name="van Tuinen D."/>
            <person name="Becard G."/>
            <person name="Bonfante P."/>
            <person name="Paszkowski U."/>
            <person name="Shachar-Hill Y."/>
            <person name="Young J.P."/>
            <person name="Sanders I.R."/>
            <person name="Henrissat B."/>
            <person name="Rensing S.A."/>
            <person name="Grigoriev I.V."/>
            <person name="Corradi N."/>
            <person name="Roux C."/>
            <person name="Martin F."/>
        </authorList>
    </citation>
    <scope>NUCLEOTIDE SEQUENCE</scope>
    <source>
        <strain evidence="1">DAOM 197198</strain>
    </source>
</reference>
<protein>
    <submittedName>
        <fullName evidence="1">Uncharacterized protein</fullName>
    </submittedName>
</protein>
<accession>U9UBJ8</accession>
<organism evidence="1">
    <name type="scientific">Rhizophagus irregularis (strain DAOM 181602 / DAOM 197198 / MUCL 43194)</name>
    <name type="common">Arbuscular mycorrhizal fungus</name>
    <name type="synonym">Glomus intraradices</name>
    <dbReference type="NCBI Taxonomy" id="747089"/>
    <lineage>
        <taxon>Eukaryota</taxon>
        <taxon>Fungi</taxon>
        <taxon>Fungi incertae sedis</taxon>
        <taxon>Mucoromycota</taxon>
        <taxon>Glomeromycotina</taxon>
        <taxon>Glomeromycetes</taxon>
        <taxon>Glomerales</taxon>
        <taxon>Glomeraceae</taxon>
        <taxon>Rhizophagus</taxon>
    </lineage>
</organism>
<proteinExistence type="predicted"/>
<name>U9UBJ8_RHIID</name>
<sequence>MSAFKRFHADLAPHIPHLATQVGPNPLFEYPNKLSIERSSSYPNKPHSIIHVRYDTQQSDTVDLKKFFDCI</sequence>